<reference evidence="9 10" key="1">
    <citation type="submission" date="2018-11" db="EMBL/GenBank/DDBJ databases">
        <title>Genomic Encyclopedia of Type Strains, Phase IV (KMG-IV): sequencing the most valuable type-strain genomes for metagenomic binning, comparative biology and taxonomic classification.</title>
        <authorList>
            <person name="Goeker M."/>
        </authorList>
    </citation>
    <scope>NUCLEOTIDE SEQUENCE [LARGE SCALE GENOMIC DNA]</scope>
    <source>
        <strain evidence="9 10">DSM 5900</strain>
    </source>
</reference>
<dbReference type="CDD" id="cd06261">
    <property type="entry name" value="TM_PBP2"/>
    <property type="match status" value="1"/>
</dbReference>
<dbReference type="Proteomes" id="UP000278222">
    <property type="component" value="Unassembled WGS sequence"/>
</dbReference>
<feature type="transmembrane region" description="Helical" evidence="7">
    <location>
        <begin position="166"/>
        <end position="188"/>
    </location>
</feature>
<dbReference type="SUPFAM" id="SSF161098">
    <property type="entry name" value="MetI-like"/>
    <property type="match status" value="1"/>
</dbReference>
<dbReference type="GO" id="GO:0055085">
    <property type="term" value="P:transmembrane transport"/>
    <property type="evidence" value="ECO:0007669"/>
    <property type="project" value="InterPro"/>
</dbReference>
<feature type="transmembrane region" description="Helical" evidence="7">
    <location>
        <begin position="216"/>
        <end position="237"/>
    </location>
</feature>
<evidence type="ECO:0000256" key="1">
    <source>
        <dbReference type="ARBA" id="ARBA00004651"/>
    </source>
</evidence>
<evidence type="ECO:0000256" key="4">
    <source>
        <dbReference type="ARBA" id="ARBA00022692"/>
    </source>
</evidence>
<dbReference type="OrthoDB" id="9773727at2"/>
<evidence type="ECO:0000313" key="9">
    <source>
        <dbReference type="EMBL" id="ROQ01472.1"/>
    </source>
</evidence>
<dbReference type="AlphaFoldDB" id="A0A3N1M6K7"/>
<dbReference type="Pfam" id="PF00528">
    <property type="entry name" value="BPD_transp_1"/>
    <property type="match status" value="1"/>
</dbReference>
<dbReference type="InterPro" id="IPR051393">
    <property type="entry name" value="ABC_transporter_permease"/>
</dbReference>
<dbReference type="EMBL" id="RJKX01000011">
    <property type="protein sequence ID" value="ROQ01472.1"/>
    <property type="molecule type" value="Genomic_DNA"/>
</dbReference>
<comment type="subcellular location">
    <subcellularLocation>
        <location evidence="1 7">Cell membrane</location>
        <topology evidence="1 7">Multi-pass membrane protein</topology>
    </subcellularLocation>
</comment>
<proteinExistence type="inferred from homology"/>
<dbReference type="PROSITE" id="PS50928">
    <property type="entry name" value="ABC_TM1"/>
    <property type="match status" value="1"/>
</dbReference>
<evidence type="ECO:0000256" key="6">
    <source>
        <dbReference type="ARBA" id="ARBA00023136"/>
    </source>
</evidence>
<keyword evidence="4 7" id="KW-0812">Transmembrane</keyword>
<keyword evidence="2 7" id="KW-0813">Transport</keyword>
<feature type="domain" description="ABC transmembrane type-1" evidence="8">
    <location>
        <begin position="80"/>
        <end position="293"/>
    </location>
</feature>
<accession>A0A3N1M6K7</accession>
<dbReference type="InterPro" id="IPR035906">
    <property type="entry name" value="MetI-like_sf"/>
</dbReference>
<feature type="transmembrane region" description="Helical" evidence="7">
    <location>
        <begin position="84"/>
        <end position="105"/>
    </location>
</feature>
<evidence type="ECO:0000256" key="2">
    <source>
        <dbReference type="ARBA" id="ARBA00022448"/>
    </source>
</evidence>
<protein>
    <submittedName>
        <fullName evidence="9">Carbohydrate ABC transporter membrane protein 1 (CUT1 family)</fullName>
    </submittedName>
</protein>
<evidence type="ECO:0000313" key="10">
    <source>
        <dbReference type="Proteomes" id="UP000278222"/>
    </source>
</evidence>
<evidence type="ECO:0000256" key="7">
    <source>
        <dbReference type="RuleBase" id="RU363032"/>
    </source>
</evidence>
<keyword evidence="10" id="KW-1185">Reference proteome</keyword>
<sequence length="304" mass="33108">MAEAAALSAARRRRSLGEALAALSLAGPAVALMVMFLIGPLVVVVLLSLTNYQLGAASLSYVGLGNYSEMFADRVFQRSLQNTLLYVAIVVPTSVGLGLGAALLIEAGTSLRAFYRAVYFLPVMATLIAMAIVWEFMLHPTLGLINLTLREFGIEGYNWLQDRRTALFTLCGIGIWQSVGFNMVLFMAGLTAIPGELYEAAAVDGARTGIDRFRTVTWPMLGPVTLFVVVITAIRSFQVFDTVQVMTKGGPNRATEVLLYTMYSEGFSFFRTGYAAAVTVVFLLFVLALSLLKTWAINRKVHYA</sequence>
<keyword evidence="6 7" id="KW-0472">Membrane</keyword>
<keyword evidence="5 7" id="KW-1133">Transmembrane helix</keyword>
<feature type="transmembrane region" description="Helical" evidence="7">
    <location>
        <begin position="20"/>
        <end position="49"/>
    </location>
</feature>
<feature type="transmembrane region" description="Helical" evidence="7">
    <location>
        <begin position="117"/>
        <end position="137"/>
    </location>
</feature>
<evidence type="ECO:0000256" key="3">
    <source>
        <dbReference type="ARBA" id="ARBA00022475"/>
    </source>
</evidence>
<evidence type="ECO:0000256" key="5">
    <source>
        <dbReference type="ARBA" id="ARBA00022989"/>
    </source>
</evidence>
<dbReference type="GO" id="GO:0005886">
    <property type="term" value="C:plasma membrane"/>
    <property type="evidence" value="ECO:0007669"/>
    <property type="project" value="UniProtKB-SubCell"/>
</dbReference>
<evidence type="ECO:0000259" key="8">
    <source>
        <dbReference type="PROSITE" id="PS50928"/>
    </source>
</evidence>
<dbReference type="Gene3D" id="1.10.3720.10">
    <property type="entry name" value="MetI-like"/>
    <property type="match status" value="1"/>
</dbReference>
<feature type="transmembrane region" description="Helical" evidence="7">
    <location>
        <begin position="272"/>
        <end position="292"/>
    </location>
</feature>
<dbReference type="RefSeq" id="WP_123688229.1">
    <property type="nucleotide sequence ID" value="NZ_AP019700.1"/>
</dbReference>
<keyword evidence="3" id="KW-1003">Cell membrane</keyword>
<comment type="similarity">
    <text evidence="7">Belongs to the binding-protein-dependent transport system permease family.</text>
</comment>
<comment type="caution">
    <text evidence="9">The sequence shown here is derived from an EMBL/GenBank/DDBJ whole genome shotgun (WGS) entry which is preliminary data.</text>
</comment>
<gene>
    <name evidence="9" type="ORF">EDC65_0651</name>
</gene>
<dbReference type="PANTHER" id="PTHR30193:SF37">
    <property type="entry name" value="INNER MEMBRANE ABC TRANSPORTER PERMEASE PROTEIN YCJO"/>
    <property type="match status" value="1"/>
</dbReference>
<dbReference type="InterPro" id="IPR000515">
    <property type="entry name" value="MetI-like"/>
</dbReference>
<dbReference type="PANTHER" id="PTHR30193">
    <property type="entry name" value="ABC TRANSPORTER PERMEASE PROTEIN"/>
    <property type="match status" value="1"/>
</dbReference>
<name>A0A3N1M6K7_9PROT</name>
<organism evidence="9 10">
    <name type="scientific">Stella humosa</name>
    <dbReference type="NCBI Taxonomy" id="94"/>
    <lineage>
        <taxon>Bacteria</taxon>
        <taxon>Pseudomonadati</taxon>
        <taxon>Pseudomonadota</taxon>
        <taxon>Alphaproteobacteria</taxon>
        <taxon>Rhodospirillales</taxon>
        <taxon>Stellaceae</taxon>
        <taxon>Stella</taxon>
    </lineage>
</organism>